<evidence type="ECO:0008006" key="5">
    <source>
        <dbReference type="Google" id="ProtNLM"/>
    </source>
</evidence>
<keyword evidence="2" id="KW-1133">Transmembrane helix</keyword>
<gene>
    <name evidence="3" type="ORF">HD597_011238</name>
</gene>
<feature type="transmembrane region" description="Helical" evidence="2">
    <location>
        <begin position="53"/>
        <end position="73"/>
    </location>
</feature>
<dbReference type="EMBL" id="JAMZEB010000002">
    <property type="protein sequence ID" value="MCP2364218.1"/>
    <property type="molecule type" value="Genomic_DNA"/>
</dbReference>
<evidence type="ECO:0000313" key="3">
    <source>
        <dbReference type="EMBL" id="MCP2364218.1"/>
    </source>
</evidence>
<reference evidence="3" key="1">
    <citation type="submission" date="2022-06" db="EMBL/GenBank/DDBJ databases">
        <title>Sequencing the genomes of 1000 actinobacteria strains.</title>
        <authorList>
            <person name="Klenk H.-P."/>
        </authorList>
    </citation>
    <scope>NUCLEOTIDE SEQUENCE</scope>
    <source>
        <strain evidence="3">DSM 46694</strain>
    </source>
</reference>
<evidence type="ECO:0000313" key="4">
    <source>
        <dbReference type="Proteomes" id="UP001139648"/>
    </source>
</evidence>
<sequence length="318" mass="33965">MNEPEPLLAHIPSDIGQPDKVAYGLTVRQIIIVGATGGLAALIYYLFHQLLPVLVIAGLVLPLLAVGLVIALGRREGLTLDRFALAGLHFARAPKHMVAATDEVAGPPAWCRLRGKLPAPLLLPVRRIRTDGALELADGGVAVLVETTTVSFHLRTTVEQAALVGAFGRWLNSLPAPTQILLRARPVELGALINMIEQRADGLPHPALAQSAAEHTSFLQQLNVSRELLSRQVLIVLRDQGPTRGRRSVRREAAAAVVLRRADEAARTLATLGIHATVVDAGSAHQVLTECLDPGGWHPGPSALPDDVITSTDSQEIR</sequence>
<proteinExistence type="predicted"/>
<dbReference type="Proteomes" id="UP001139648">
    <property type="component" value="Unassembled WGS sequence"/>
</dbReference>
<dbReference type="AlphaFoldDB" id="A0A9X2H0A5"/>
<dbReference type="RefSeq" id="WP_253756467.1">
    <property type="nucleotide sequence ID" value="NZ_BAABKA010000012.1"/>
</dbReference>
<feature type="transmembrane region" description="Helical" evidence="2">
    <location>
        <begin position="30"/>
        <end position="47"/>
    </location>
</feature>
<name>A0A9X2H0A5_9ACTN</name>
<evidence type="ECO:0000256" key="1">
    <source>
        <dbReference type="SAM" id="MobiDB-lite"/>
    </source>
</evidence>
<dbReference type="InterPro" id="IPR024414">
    <property type="entry name" value="Uncharacterised_PrgI"/>
</dbReference>
<accession>A0A9X2H0A5</accession>
<feature type="compositionally biased region" description="Polar residues" evidence="1">
    <location>
        <begin position="309"/>
        <end position="318"/>
    </location>
</feature>
<protein>
    <recommendedName>
        <fullName evidence="5">PrgI family protein</fullName>
    </recommendedName>
</protein>
<keyword evidence="2" id="KW-0472">Membrane</keyword>
<keyword evidence="4" id="KW-1185">Reference proteome</keyword>
<organism evidence="3 4">
    <name type="scientific">Nonomuraea thailandensis</name>
    <dbReference type="NCBI Taxonomy" id="1188745"/>
    <lineage>
        <taxon>Bacteria</taxon>
        <taxon>Bacillati</taxon>
        <taxon>Actinomycetota</taxon>
        <taxon>Actinomycetes</taxon>
        <taxon>Streptosporangiales</taxon>
        <taxon>Streptosporangiaceae</taxon>
        <taxon>Nonomuraea</taxon>
    </lineage>
</organism>
<keyword evidence="2" id="KW-0812">Transmembrane</keyword>
<dbReference type="Pfam" id="PF12666">
    <property type="entry name" value="PrgI"/>
    <property type="match status" value="1"/>
</dbReference>
<evidence type="ECO:0000256" key="2">
    <source>
        <dbReference type="SAM" id="Phobius"/>
    </source>
</evidence>
<feature type="region of interest" description="Disordered" evidence="1">
    <location>
        <begin position="299"/>
        <end position="318"/>
    </location>
</feature>
<comment type="caution">
    <text evidence="3">The sequence shown here is derived from an EMBL/GenBank/DDBJ whole genome shotgun (WGS) entry which is preliminary data.</text>
</comment>